<name>A0A4S4LAQ9_9AGAM</name>
<dbReference type="OrthoDB" id="3270019at2759"/>
<gene>
    <name evidence="1" type="ORF">EW146_g8897</name>
</gene>
<keyword evidence="2" id="KW-1185">Reference proteome</keyword>
<dbReference type="Proteomes" id="UP000310158">
    <property type="component" value="Unassembled WGS sequence"/>
</dbReference>
<accession>A0A4S4LAQ9</accession>
<organism evidence="1 2">
    <name type="scientific">Bondarzewia mesenterica</name>
    <dbReference type="NCBI Taxonomy" id="1095465"/>
    <lineage>
        <taxon>Eukaryota</taxon>
        <taxon>Fungi</taxon>
        <taxon>Dikarya</taxon>
        <taxon>Basidiomycota</taxon>
        <taxon>Agaricomycotina</taxon>
        <taxon>Agaricomycetes</taxon>
        <taxon>Russulales</taxon>
        <taxon>Bondarzewiaceae</taxon>
        <taxon>Bondarzewia</taxon>
    </lineage>
</organism>
<evidence type="ECO:0000313" key="2">
    <source>
        <dbReference type="Proteomes" id="UP000310158"/>
    </source>
</evidence>
<protein>
    <submittedName>
        <fullName evidence="1">Uncharacterized protein</fullName>
    </submittedName>
</protein>
<dbReference type="PANTHER" id="PTHR33266">
    <property type="entry name" value="CHROMOSOME 15, WHOLE GENOME SHOTGUN SEQUENCE"/>
    <property type="match status" value="1"/>
</dbReference>
<sequence length="561" mass="63662">MQAQVIKCSVFVSSHFFCYDVFTLFVSTNPRVSRRLPAKEYIPPSSHVLDVADFRLQAPITELPFDCWRIKSGEDVLLEDEKTLDDICEPRFMAQFGRPLFGAWFEKGLETDQFSIFDFAVMKIAGEPIDEMSTQGDLAALGIRILFDFEPSRTAAVELENELVERHMRMVFSIPAHGDYIRAGAPSEPILAEAAARIMNGTRNRNKGKNWLRQLPTYLDLFRKGDMSSLVMRTMLTFAHDRAIMDMAGHEYLDHITWSQAIPVETFLKAWFGVENAESILASKPDNVPDEKTLGEAFKGASVYFTQFVRAEGAKMVSDETAWAGAARGMAYSYSPLESAIDIMIPIVLQRDGKLNRFNSTCLLIQIKDSNERWRPRVDAERLGFFTHSKSGQSQSRPYIAIVVQLGAQVSKETKGMTGSQNFALSSQISKTHEKPFTNPRYAFDIIGCSSRVFGIMSPLDEDWWARLLQPQDYLWEHDRRSNEARRAVMRQKPIWQAQADSFDWIKPADAQGKSEYPSSSLFPGASPEEPVETIKIHRYSGDPLDVFCDKRTGMDEEEEE</sequence>
<comment type="caution">
    <text evidence="1">The sequence shown here is derived from an EMBL/GenBank/DDBJ whole genome shotgun (WGS) entry which is preliminary data.</text>
</comment>
<evidence type="ECO:0000313" key="1">
    <source>
        <dbReference type="EMBL" id="THH08744.1"/>
    </source>
</evidence>
<dbReference type="PANTHER" id="PTHR33266:SF1">
    <property type="entry name" value="F-BOX DOMAIN-CONTAINING PROTEIN"/>
    <property type="match status" value="1"/>
</dbReference>
<proteinExistence type="predicted"/>
<dbReference type="AlphaFoldDB" id="A0A4S4LAQ9"/>
<reference evidence="1 2" key="1">
    <citation type="submission" date="2019-02" db="EMBL/GenBank/DDBJ databases">
        <title>Genome sequencing of the rare red list fungi Bondarzewia mesenterica.</title>
        <authorList>
            <person name="Buettner E."/>
            <person name="Kellner H."/>
        </authorList>
    </citation>
    <scope>NUCLEOTIDE SEQUENCE [LARGE SCALE GENOMIC DNA]</scope>
    <source>
        <strain evidence="1 2">DSM 108281</strain>
    </source>
</reference>
<dbReference type="EMBL" id="SGPL01000677">
    <property type="protein sequence ID" value="THH08744.1"/>
    <property type="molecule type" value="Genomic_DNA"/>
</dbReference>